<reference evidence="1 2" key="1">
    <citation type="journal article" date="2010" name="BMC Genomics">
        <title>The complete genome of Zunongwangia profunda SM-A87 reveals its adaptation to the deep-sea environment and ecological role in sedimentary organic nitrogen degradation.</title>
        <authorList>
            <person name="Qin Q.L."/>
            <person name="Zhang X.Y."/>
            <person name="Wang X.M."/>
            <person name="Liu G.M."/>
            <person name="Chen X.L."/>
            <person name="Xie B.B."/>
            <person name="Dang H.Y."/>
            <person name="Zhou B.C."/>
            <person name="Yu J."/>
            <person name="Zhang Y.Z."/>
        </authorList>
    </citation>
    <scope>NUCLEOTIDE SEQUENCE [LARGE SCALE GENOMIC DNA]</scope>
    <source>
        <strain evidence="2">DSM 18752 / CCTCC AB 206139 / SM-A87</strain>
    </source>
</reference>
<keyword evidence="2" id="KW-1185">Reference proteome</keyword>
<dbReference type="EMBL" id="CP001650">
    <property type="protein sequence ID" value="ADF50619.1"/>
    <property type="molecule type" value="Genomic_DNA"/>
</dbReference>
<proteinExistence type="predicted"/>
<accession>D5BCV6</accession>
<organism evidence="1 2">
    <name type="scientific">Zunongwangia profunda (strain DSM 18752 / CCTCC AB 206139 / SM-A87)</name>
    <name type="common">Wangia profunda</name>
    <dbReference type="NCBI Taxonomy" id="655815"/>
    <lineage>
        <taxon>Bacteria</taxon>
        <taxon>Pseudomonadati</taxon>
        <taxon>Bacteroidota</taxon>
        <taxon>Flavobacteriia</taxon>
        <taxon>Flavobacteriales</taxon>
        <taxon>Flavobacteriaceae</taxon>
        <taxon>Zunongwangia</taxon>
    </lineage>
</organism>
<evidence type="ECO:0000313" key="1">
    <source>
        <dbReference type="EMBL" id="ADF50619.1"/>
    </source>
</evidence>
<evidence type="ECO:0000313" key="2">
    <source>
        <dbReference type="Proteomes" id="UP000001654"/>
    </source>
</evidence>
<sequence length="36" mass="3946">MVVQVVEKKACFLIYLKLANAAINKAKEIVKLGVSL</sequence>
<dbReference type="KEGG" id="zpr:ZPR_0258"/>
<dbReference type="AlphaFoldDB" id="D5BCV6"/>
<dbReference type="HOGENOM" id="CLU_3359344_0_0_10"/>
<name>D5BCV6_ZUNPS</name>
<gene>
    <name evidence="1" type="ordered locus">ZPR_0258</name>
</gene>
<protein>
    <submittedName>
        <fullName evidence="1">Uncharacterized protein</fullName>
    </submittedName>
</protein>
<dbReference type="Proteomes" id="UP000001654">
    <property type="component" value="Chromosome"/>
</dbReference>